<evidence type="ECO:0000313" key="13">
    <source>
        <dbReference type="EMBL" id="PLW66679.1"/>
    </source>
</evidence>
<keyword evidence="14" id="KW-1185">Reference proteome</keyword>
<dbReference type="PANTHER" id="PTHR31650">
    <property type="entry name" value="O-ACYLTRANSFERASE (WSD1-LIKE) FAMILY PROTEIN"/>
    <property type="match status" value="1"/>
</dbReference>
<comment type="pathway">
    <text evidence="1">Glycerolipid metabolism; triacylglycerol biosynthesis.</text>
</comment>
<evidence type="ECO:0000256" key="4">
    <source>
        <dbReference type="ARBA" id="ARBA00013244"/>
    </source>
</evidence>
<dbReference type="AlphaFoldDB" id="A0A2N5WWR1"/>
<evidence type="ECO:0000256" key="10">
    <source>
        <dbReference type="ARBA" id="ARBA00048109"/>
    </source>
</evidence>
<dbReference type="NCBIfam" id="TIGR02946">
    <property type="entry name" value="acyl_WS_DGAT"/>
    <property type="match status" value="1"/>
</dbReference>
<dbReference type="GO" id="GO:0001666">
    <property type="term" value="P:response to hypoxia"/>
    <property type="evidence" value="ECO:0007669"/>
    <property type="project" value="TreeGrafter"/>
</dbReference>
<evidence type="ECO:0000256" key="6">
    <source>
        <dbReference type="ARBA" id="ARBA00022679"/>
    </source>
</evidence>
<dbReference type="EMBL" id="PKUS01000052">
    <property type="protein sequence ID" value="PLW66679.1"/>
    <property type="molecule type" value="Genomic_DNA"/>
</dbReference>
<dbReference type="OrthoDB" id="9810950at2"/>
<evidence type="ECO:0000256" key="7">
    <source>
        <dbReference type="ARBA" id="ARBA00022798"/>
    </source>
</evidence>
<evidence type="ECO:0000256" key="1">
    <source>
        <dbReference type="ARBA" id="ARBA00004771"/>
    </source>
</evidence>
<keyword evidence="5" id="KW-0444">Lipid biosynthesis</keyword>
<keyword evidence="7" id="KW-0319">Glycerol metabolism</keyword>
<dbReference type="UniPathway" id="UPA00282"/>
<dbReference type="InterPro" id="IPR014292">
    <property type="entry name" value="Acyl_transf_WS/DGAT"/>
</dbReference>
<evidence type="ECO:0000259" key="12">
    <source>
        <dbReference type="Pfam" id="PF06974"/>
    </source>
</evidence>
<evidence type="ECO:0000313" key="14">
    <source>
        <dbReference type="Proteomes" id="UP000235005"/>
    </source>
</evidence>
<dbReference type="Proteomes" id="UP000235005">
    <property type="component" value="Unassembled WGS sequence"/>
</dbReference>
<feature type="domain" description="O-acyltransferase WSD1 C-terminal" evidence="12">
    <location>
        <begin position="303"/>
        <end position="448"/>
    </location>
</feature>
<dbReference type="EC" id="2.3.1.20" evidence="4"/>
<dbReference type="PANTHER" id="PTHR31650:SF1">
    <property type="entry name" value="WAX ESTER SYNTHASE_DIACYLGLYCEROL ACYLTRANSFERASE 4-RELATED"/>
    <property type="match status" value="1"/>
</dbReference>
<evidence type="ECO:0000256" key="2">
    <source>
        <dbReference type="ARBA" id="ARBA00005189"/>
    </source>
</evidence>
<evidence type="ECO:0000256" key="5">
    <source>
        <dbReference type="ARBA" id="ARBA00022516"/>
    </source>
</evidence>
<dbReference type="InterPro" id="IPR004255">
    <property type="entry name" value="O-acyltransferase_WSD1_N"/>
</dbReference>
<evidence type="ECO:0000259" key="11">
    <source>
        <dbReference type="Pfam" id="PF03007"/>
    </source>
</evidence>
<dbReference type="GO" id="GO:0019432">
    <property type="term" value="P:triglyceride biosynthetic process"/>
    <property type="evidence" value="ECO:0007669"/>
    <property type="project" value="UniProtKB-UniPathway"/>
</dbReference>
<evidence type="ECO:0000256" key="3">
    <source>
        <dbReference type="ARBA" id="ARBA00009587"/>
    </source>
</evidence>
<keyword evidence="9 13" id="KW-0012">Acyltransferase</keyword>
<comment type="caution">
    <text evidence="13">The sequence shown here is derived from an EMBL/GenBank/DDBJ whole genome shotgun (WGS) entry which is preliminary data.</text>
</comment>
<dbReference type="GO" id="GO:0006071">
    <property type="term" value="P:glycerol metabolic process"/>
    <property type="evidence" value="ECO:0007669"/>
    <property type="project" value="UniProtKB-KW"/>
</dbReference>
<dbReference type="InterPro" id="IPR045034">
    <property type="entry name" value="O-acyltransferase_WSD1-like"/>
</dbReference>
<dbReference type="GO" id="GO:0051701">
    <property type="term" value="P:biological process involved in interaction with host"/>
    <property type="evidence" value="ECO:0007669"/>
    <property type="project" value="TreeGrafter"/>
</dbReference>
<evidence type="ECO:0000256" key="9">
    <source>
        <dbReference type="ARBA" id="ARBA00023315"/>
    </source>
</evidence>
<reference evidence="13 14" key="1">
    <citation type="submission" date="2018-01" db="EMBL/GenBank/DDBJ databases">
        <title>The draft genome sequence of Halioglobus lutimaris HF004.</title>
        <authorList>
            <person name="Du Z.-J."/>
            <person name="Shi M.-J."/>
        </authorList>
    </citation>
    <scope>NUCLEOTIDE SEQUENCE [LARGE SCALE GENOMIC DNA]</scope>
    <source>
        <strain evidence="13 14">HF004</strain>
    </source>
</reference>
<organism evidence="13 14">
    <name type="scientific">Pseudohalioglobus lutimaris</name>
    <dbReference type="NCBI Taxonomy" id="1737061"/>
    <lineage>
        <taxon>Bacteria</taxon>
        <taxon>Pseudomonadati</taxon>
        <taxon>Pseudomonadota</taxon>
        <taxon>Gammaproteobacteria</taxon>
        <taxon>Cellvibrionales</taxon>
        <taxon>Halieaceae</taxon>
        <taxon>Pseudohalioglobus</taxon>
    </lineage>
</organism>
<keyword evidence="8" id="KW-0443">Lipid metabolism</keyword>
<comment type="similarity">
    <text evidence="3">Belongs to the long-chain O-acyltransferase family.</text>
</comment>
<accession>A0A2N5WWR1</accession>
<dbReference type="GO" id="GO:0004144">
    <property type="term" value="F:diacylglycerol O-acyltransferase activity"/>
    <property type="evidence" value="ECO:0007669"/>
    <property type="project" value="UniProtKB-EC"/>
</dbReference>
<comment type="pathway">
    <text evidence="2">Lipid metabolism.</text>
</comment>
<dbReference type="Pfam" id="PF03007">
    <property type="entry name" value="WS_DGAT_cat"/>
    <property type="match status" value="1"/>
</dbReference>
<proteinExistence type="inferred from homology"/>
<keyword evidence="6 13" id="KW-0808">Transferase</keyword>
<dbReference type="Pfam" id="PF06974">
    <property type="entry name" value="WS_DGAT_C"/>
    <property type="match status" value="1"/>
</dbReference>
<evidence type="ECO:0000256" key="8">
    <source>
        <dbReference type="ARBA" id="ARBA00023098"/>
    </source>
</evidence>
<sequence length="458" mass="50713">MNSPMIKPLDAVWLMMETDETPMHMGVLAIFRKPQTTASNYFADLARSMRSVPPVAPWNCRVSRRVGYRLIEEKNFDIDYHFRRSALPEPGGERELGQMISSLHSTALDPHRPLWEVHLIEGLERNRFALYVKVHHALVGGVNGIPPVLATLSASARARGAEPLWAQPIVNSDQQDDLTDTLQWPGLSTTVDSLTTMGRAALGLLRGAIRPSERNSFLFPRGTPRSTLNRHITAQRRFATQQFEQQRIEALADATDSTVNEILTYLCGSSLRRFFKEYNALPDESLVGVIPVSLQERGQHLAGNAIAGLRVPLGTHIADPLRRLQSVKTALKEVREDRASLPEDSVTSYVMLRAAPLYASQVAGVGQFVPPLYNLAISNTLGEERPLYLNGARLEAVYPLSPLMQFTALSIDCVSYAGTLNIGFTGARETLPHLQRMAVYLGKALEDLEELVAEGELA</sequence>
<gene>
    <name evidence="13" type="ORF">C0039_20440</name>
</gene>
<protein>
    <recommendedName>
        <fullName evidence="4">diacylglycerol O-acyltransferase</fullName>
        <ecNumber evidence="4">2.3.1.20</ecNumber>
    </recommendedName>
</protein>
<dbReference type="InterPro" id="IPR009721">
    <property type="entry name" value="O-acyltransferase_WSD1_C"/>
</dbReference>
<comment type="catalytic activity">
    <reaction evidence="10">
        <text>an acyl-CoA + a 1,2-diacyl-sn-glycerol = a triacyl-sn-glycerol + CoA</text>
        <dbReference type="Rhea" id="RHEA:10868"/>
        <dbReference type="ChEBI" id="CHEBI:17815"/>
        <dbReference type="ChEBI" id="CHEBI:57287"/>
        <dbReference type="ChEBI" id="CHEBI:58342"/>
        <dbReference type="ChEBI" id="CHEBI:64615"/>
        <dbReference type="EC" id="2.3.1.20"/>
    </reaction>
</comment>
<feature type="domain" description="O-acyltransferase WSD1-like N-terminal" evidence="11">
    <location>
        <begin position="7"/>
        <end position="262"/>
    </location>
</feature>
<name>A0A2N5WWR1_9GAMM</name>
<dbReference type="GO" id="GO:0071731">
    <property type="term" value="P:response to nitric oxide"/>
    <property type="evidence" value="ECO:0007669"/>
    <property type="project" value="TreeGrafter"/>
</dbReference>
<dbReference type="GO" id="GO:0005886">
    <property type="term" value="C:plasma membrane"/>
    <property type="evidence" value="ECO:0007669"/>
    <property type="project" value="TreeGrafter"/>
</dbReference>